<name>A0A3M2MHJ4_9ACTN</name>
<dbReference type="AlphaFoldDB" id="A0A3M2MHJ4"/>
<evidence type="ECO:0000313" key="3">
    <source>
        <dbReference type="Proteomes" id="UP000278673"/>
    </source>
</evidence>
<reference evidence="2 3" key="1">
    <citation type="submission" date="2018-10" db="EMBL/GenBank/DDBJ databases">
        <title>Isolation, diversity and antifungal activity of actinobacteria from wheat.</title>
        <authorList>
            <person name="Han C."/>
        </authorList>
    </citation>
    <scope>NUCLEOTIDE SEQUENCE [LARGE SCALE GENOMIC DNA]</scope>
    <source>
        <strain evidence="2 3">NEAU-YY642</strain>
    </source>
</reference>
<comment type="caution">
    <text evidence="2">The sequence shown here is derived from an EMBL/GenBank/DDBJ whole genome shotgun (WGS) entry which is preliminary data.</text>
</comment>
<evidence type="ECO:0000313" key="2">
    <source>
        <dbReference type="EMBL" id="RMI46748.1"/>
    </source>
</evidence>
<organism evidence="2 3">
    <name type="scientific">Streptomyces triticirhizae</name>
    <dbReference type="NCBI Taxonomy" id="2483353"/>
    <lineage>
        <taxon>Bacteria</taxon>
        <taxon>Bacillati</taxon>
        <taxon>Actinomycetota</taxon>
        <taxon>Actinomycetes</taxon>
        <taxon>Kitasatosporales</taxon>
        <taxon>Streptomycetaceae</taxon>
        <taxon>Streptomyces</taxon>
    </lineage>
</organism>
<dbReference type="Proteomes" id="UP000278673">
    <property type="component" value="Unassembled WGS sequence"/>
</dbReference>
<sequence length="132" mass="14230">MPDIDDTDTAIDTVFQLFDRLPEIWHPEQLSWEIYQLLGRRHSLIAATVEVLQEVAHALAAGDPPAGDSVLDRIEEIVGHLRSAASLGAALQPEVTRLARAISPDLSSHPAHPANPAPPKPEAPPAPPRPGR</sequence>
<feature type="compositionally biased region" description="Pro residues" evidence="1">
    <location>
        <begin position="113"/>
        <end position="132"/>
    </location>
</feature>
<protein>
    <submittedName>
        <fullName evidence="2">Uncharacterized protein</fullName>
    </submittedName>
</protein>
<proteinExistence type="predicted"/>
<feature type="region of interest" description="Disordered" evidence="1">
    <location>
        <begin position="100"/>
        <end position="132"/>
    </location>
</feature>
<evidence type="ECO:0000256" key="1">
    <source>
        <dbReference type="SAM" id="MobiDB-lite"/>
    </source>
</evidence>
<accession>A0A3M2MHJ4</accession>
<dbReference type="EMBL" id="RFFJ01000001">
    <property type="protein sequence ID" value="RMI46748.1"/>
    <property type="molecule type" value="Genomic_DNA"/>
</dbReference>
<keyword evidence="3" id="KW-1185">Reference proteome</keyword>
<gene>
    <name evidence="2" type="ORF">EBN88_00515</name>
</gene>